<dbReference type="EMBL" id="CAAGRJ010017036">
    <property type="protein sequence ID" value="VFV32498.1"/>
    <property type="molecule type" value="Genomic_DNA"/>
</dbReference>
<organism evidence="1 2">
    <name type="scientific">Lynx pardinus</name>
    <name type="common">Iberian lynx</name>
    <name type="synonym">Felis pardina</name>
    <dbReference type="NCBI Taxonomy" id="191816"/>
    <lineage>
        <taxon>Eukaryota</taxon>
        <taxon>Metazoa</taxon>
        <taxon>Chordata</taxon>
        <taxon>Craniata</taxon>
        <taxon>Vertebrata</taxon>
        <taxon>Euteleostomi</taxon>
        <taxon>Mammalia</taxon>
        <taxon>Eutheria</taxon>
        <taxon>Laurasiatheria</taxon>
        <taxon>Carnivora</taxon>
        <taxon>Feliformia</taxon>
        <taxon>Felidae</taxon>
        <taxon>Felinae</taxon>
        <taxon>Lynx</taxon>
    </lineage>
</organism>
<sequence length="117" mass="12823">MPNCQITIFKLLEENIGECARRPAHLSLASVFGRNRPRDAPSTGLRQPSNLCFHLQPSGPSFCPPSASGNIPRFVRIIPPRWRPPSTSGSTCICRPPTPTSPWASTRCLSRRALSVS</sequence>
<evidence type="ECO:0000313" key="1">
    <source>
        <dbReference type="EMBL" id="VFV32498.1"/>
    </source>
</evidence>
<keyword evidence="2" id="KW-1185">Reference proteome</keyword>
<accession>A0A485NK88</accession>
<reference evidence="1 2" key="1">
    <citation type="submission" date="2019-01" db="EMBL/GenBank/DDBJ databases">
        <authorList>
            <person name="Alioto T."/>
            <person name="Alioto T."/>
        </authorList>
    </citation>
    <scope>NUCLEOTIDE SEQUENCE [LARGE SCALE GENOMIC DNA]</scope>
</reference>
<name>A0A485NK88_LYNPA</name>
<proteinExistence type="predicted"/>
<gene>
    <name evidence="1" type="ORF">LYPA_23C007192</name>
</gene>
<protein>
    <submittedName>
        <fullName evidence="1">Uncharacterized protein</fullName>
    </submittedName>
</protein>
<dbReference type="AlphaFoldDB" id="A0A485NK88"/>
<evidence type="ECO:0000313" key="2">
    <source>
        <dbReference type="Proteomes" id="UP000386466"/>
    </source>
</evidence>
<dbReference type="Proteomes" id="UP000386466">
    <property type="component" value="Unassembled WGS sequence"/>
</dbReference>